<dbReference type="InterPro" id="IPR002942">
    <property type="entry name" value="S4_RNA-bd"/>
</dbReference>
<evidence type="ECO:0000259" key="3">
    <source>
        <dbReference type="SMART" id="SM00363"/>
    </source>
</evidence>
<gene>
    <name evidence="4" type="ORF">NP048_07985</name>
</gene>
<evidence type="ECO:0000256" key="2">
    <source>
        <dbReference type="SAM" id="MobiDB-lite"/>
    </source>
</evidence>
<name>A0ABY5KSG1_9CELL</name>
<sequence length="70" mass="7417">MTHDDEPIRLGQFLKLGGIAETGGHARALLDDGAVTVNGEPESRRGRQLRPGDVVEVDLPSGVQRATVKG</sequence>
<dbReference type="Pfam" id="PF13275">
    <property type="entry name" value="S4_2"/>
    <property type="match status" value="1"/>
</dbReference>
<evidence type="ECO:0000313" key="4">
    <source>
        <dbReference type="EMBL" id="UUI73355.1"/>
    </source>
</evidence>
<accession>A0ABY5KSG1</accession>
<evidence type="ECO:0000313" key="5">
    <source>
        <dbReference type="Proteomes" id="UP001316384"/>
    </source>
</evidence>
<evidence type="ECO:0000256" key="1">
    <source>
        <dbReference type="PROSITE-ProRule" id="PRU00182"/>
    </source>
</evidence>
<keyword evidence="1" id="KW-0694">RNA-binding</keyword>
<dbReference type="PROSITE" id="PS50889">
    <property type="entry name" value="S4"/>
    <property type="match status" value="1"/>
</dbReference>
<dbReference type="InterPro" id="IPR036986">
    <property type="entry name" value="S4_RNA-bd_sf"/>
</dbReference>
<dbReference type="RefSeq" id="WP_227577662.1">
    <property type="nucleotide sequence ID" value="NZ_CP101987.1"/>
</dbReference>
<dbReference type="CDD" id="cd00165">
    <property type="entry name" value="S4"/>
    <property type="match status" value="1"/>
</dbReference>
<dbReference type="SUPFAM" id="SSF55174">
    <property type="entry name" value="Alpha-L RNA-binding motif"/>
    <property type="match status" value="1"/>
</dbReference>
<reference evidence="4 5" key="1">
    <citation type="submission" date="2022-07" db="EMBL/GenBank/DDBJ databases">
        <title>Novel species in genus cellulomonas.</title>
        <authorList>
            <person name="Ye L."/>
        </authorList>
    </citation>
    <scope>NUCLEOTIDE SEQUENCE [LARGE SCALE GENOMIC DNA]</scope>
    <source>
        <strain evidence="5">zg-B89</strain>
    </source>
</reference>
<protein>
    <submittedName>
        <fullName evidence="4">RNA-binding S4 domain-containing protein</fullName>
    </submittedName>
</protein>
<dbReference type="SMART" id="SM00363">
    <property type="entry name" value="S4"/>
    <property type="match status" value="1"/>
</dbReference>
<dbReference type="Gene3D" id="3.10.290.10">
    <property type="entry name" value="RNA-binding S4 domain"/>
    <property type="match status" value="1"/>
</dbReference>
<feature type="domain" description="RNA-binding S4" evidence="3">
    <location>
        <begin position="8"/>
        <end position="68"/>
    </location>
</feature>
<organism evidence="4 5">
    <name type="scientific">Cellulomonas xiejunii</name>
    <dbReference type="NCBI Taxonomy" id="2968083"/>
    <lineage>
        <taxon>Bacteria</taxon>
        <taxon>Bacillati</taxon>
        <taxon>Actinomycetota</taxon>
        <taxon>Actinomycetes</taxon>
        <taxon>Micrococcales</taxon>
        <taxon>Cellulomonadaceae</taxon>
        <taxon>Cellulomonas</taxon>
    </lineage>
</organism>
<dbReference type="Proteomes" id="UP001316384">
    <property type="component" value="Chromosome"/>
</dbReference>
<keyword evidence="5" id="KW-1185">Reference proteome</keyword>
<dbReference type="EMBL" id="CP101987">
    <property type="protein sequence ID" value="UUI73355.1"/>
    <property type="molecule type" value="Genomic_DNA"/>
</dbReference>
<proteinExistence type="predicted"/>
<feature type="region of interest" description="Disordered" evidence="2">
    <location>
        <begin position="32"/>
        <end position="70"/>
    </location>
</feature>